<dbReference type="InterPro" id="IPR019805">
    <property type="entry name" value="Heat_shock_protein_90_CS"/>
</dbReference>
<feature type="compositionally biased region" description="Basic and acidic residues" evidence="8">
    <location>
        <begin position="780"/>
        <end position="791"/>
    </location>
</feature>
<dbReference type="AlphaFoldDB" id="A0A9D5DA82"/>
<dbReference type="NCBIfam" id="NF003555">
    <property type="entry name" value="PRK05218.1"/>
    <property type="match status" value="1"/>
</dbReference>
<evidence type="ECO:0000256" key="6">
    <source>
        <dbReference type="ARBA" id="ARBA00023186"/>
    </source>
</evidence>
<keyword evidence="5" id="KW-0346">Stress response</keyword>
<dbReference type="FunFam" id="1.20.120.790:FF:000001">
    <property type="entry name" value="Heat shock protein 90 alpha"/>
    <property type="match status" value="1"/>
</dbReference>
<feature type="region of interest" description="Disordered" evidence="8">
    <location>
        <begin position="296"/>
        <end position="319"/>
    </location>
</feature>
<dbReference type="PRINTS" id="PR00775">
    <property type="entry name" value="HEATSHOCK90"/>
</dbReference>
<evidence type="ECO:0000256" key="7">
    <source>
        <dbReference type="PIRSR" id="PIRSR002583-1"/>
    </source>
</evidence>
<proteinExistence type="inferred from homology"/>
<organism evidence="10 11">
    <name type="scientific">Dioscorea zingiberensis</name>
    <dbReference type="NCBI Taxonomy" id="325984"/>
    <lineage>
        <taxon>Eukaryota</taxon>
        <taxon>Viridiplantae</taxon>
        <taxon>Streptophyta</taxon>
        <taxon>Embryophyta</taxon>
        <taxon>Tracheophyta</taxon>
        <taxon>Spermatophyta</taxon>
        <taxon>Magnoliopsida</taxon>
        <taxon>Liliopsida</taxon>
        <taxon>Dioscoreales</taxon>
        <taxon>Dioscoreaceae</taxon>
        <taxon>Dioscorea</taxon>
    </lineage>
</organism>
<reference evidence="10" key="1">
    <citation type="submission" date="2021-03" db="EMBL/GenBank/DDBJ databases">
        <authorList>
            <person name="Li Z."/>
            <person name="Yang C."/>
        </authorList>
    </citation>
    <scope>NUCLEOTIDE SEQUENCE</scope>
    <source>
        <strain evidence="10">Dzin_1.0</strain>
        <tissue evidence="10">Leaf</tissue>
    </source>
</reference>
<sequence length="791" mass="89652">MAHTLGRCMGASTLPALHLSSSPLASSGARALRLRTSFAPGLVASSKRGLAQKGLRCRRGFRCEAAVAEKEAEGASGEKFEYQAEVSRLLDLIVHSLYSHKEVFLRELVSNASDALDKLRFLSVTDSSLLGDAGELEIRIKPDPDNGTITIRDTGIGMTKQELVDCLGTIAQSGTSKFLNALKENKDLGADNSLIGQFGVGFYSAFLVADRVVVSTKSPKSDKQYVWEAVADSSSYVIREETDPEKLIPRGTEITLYLRPDDKYEFSDPSRIQGLVKNYSQFVSFPIFTWQEKSRNVEVEEEEEPKEGEEAKPEGEKKKKKKTVTEKYWDWELANETKPIWMRNPKEVEKTEYNEFYKKTFNEFLDPLAYTHFSTEGEVEFKSVLYIPGMAPLNNEDIVNPKTKNIRLYVKRVFISDDFDGELFPRYLSFVKGVVDSNDLPLNVSREILQESRIVRIMRKRLVRKTFDMIQEISENENKEDYKKFWENFGKLLKLGCIEDSGNHKRLAPLLRFHSSKNEEDDMISLDQYVENMPESQKAIYYLATDSLKSAKTAPFLEKLVQKDIEVLYLVEPIDEVAIQNLQTYKEKKFVDISKEDLELGDDDEVKERESKQEYNLLCDWIKQQLGDKVAKVQVSKRLSSSPCVLVSGKFGWSANMERLMRAQTLGDTSSLEFMRGRRILEINPDHPIIKDLNAACKNDPSSTEAQRAVDLLYDTALISSGFTPDSPAELGNKIYEMMAIALGGRWGRPEFDEAEEPVSEASSETESSETAEAEVVEPSEVRTENDPWKE</sequence>
<dbReference type="PROSITE" id="PS00298">
    <property type="entry name" value="HSP90"/>
    <property type="match status" value="1"/>
</dbReference>
<dbReference type="Gene3D" id="3.40.50.11260">
    <property type="match status" value="1"/>
</dbReference>
<protein>
    <recommendedName>
        <fullName evidence="9">Histidine kinase/HSP90-like ATPase domain-containing protein</fullName>
    </recommendedName>
</protein>
<gene>
    <name evidence="10" type="ORF">J5N97_006606</name>
</gene>
<feature type="region of interest" description="Disordered" evidence="8">
    <location>
        <begin position="749"/>
        <end position="791"/>
    </location>
</feature>
<dbReference type="InterPro" id="IPR003594">
    <property type="entry name" value="HATPase_dom"/>
</dbReference>
<dbReference type="Proteomes" id="UP001085076">
    <property type="component" value="Miscellaneous, Linkage group lg01"/>
</dbReference>
<dbReference type="SUPFAM" id="SSF55874">
    <property type="entry name" value="ATPase domain of HSP90 chaperone/DNA topoisomerase II/histidine kinase"/>
    <property type="match status" value="1"/>
</dbReference>
<evidence type="ECO:0000256" key="8">
    <source>
        <dbReference type="SAM" id="MobiDB-lite"/>
    </source>
</evidence>
<dbReference type="GO" id="GO:0016887">
    <property type="term" value="F:ATP hydrolysis activity"/>
    <property type="evidence" value="ECO:0007669"/>
    <property type="project" value="InterPro"/>
</dbReference>
<dbReference type="SUPFAM" id="SSF54211">
    <property type="entry name" value="Ribosomal protein S5 domain 2-like"/>
    <property type="match status" value="1"/>
</dbReference>
<evidence type="ECO:0000259" key="9">
    <source>
        <dbReference type="SMART" id="SM00387"/>
    </source>
</evidence>
<dbReference type="Pfam" id="PF13589">
    <property type="entry name" value="HATPase_c_3"/>
    <property type="match status" value="1"/>
</dbReference>
<feature type="binding site" evidence="7">
    <location>
        <position position="107"/>
    </location>
    <ligand>
        <name>ATP</name>
        <dbReference type="ChEBI" id="CHEBI:30616"/>
    </ligand>
</feature>
<evidence type="ECO:0000313" key="10">
    <source>
        <dbReference type="EMBL" id="KAJ0988250.1"/>
    </source>
</evidence>
<feature type="domain" description="Histidine kinase/HSP90-like ATPase" evidence="9">
    <location>
        <begin position="100"/>
        <end position="262"/>
    </location>
</feature>
<keyword evidence="4" id="KW-0809">Transit peptide</keyword>
<dbReference type="InterPro" id="IPR001404">
    <property type="entry name" value="Hsp90_fam"/>
</dbReference>
<dbReference type="FunFam" id="3.30.565.10:FF:000024">
    <property type="entry name" value="heat shock protein 90-5, chloroplastic"/>
    <property type="match status" value="1"/>
</dbReference>
<name>A0A9D5DA82_9LILI</name>
<feature type="binding site" evidence="7">
    <location>
        <begin position="173"/>
        <end position="174"/>
    </location>
    <ligand>
        <name>ATP</name>
        <dbReference type="ChEBI" id="CHEBI:30616"/>
    </ligand>
</feature>
<dbReference type="EMBL" id="JAGGNH010000001">
    <property type="protein sequence ID" value="KAJ0988250.1"/>
    <property type="molecule type" value="Genomic_DNA"/>
</dbReference>
<dbReference type="InterPro" id="IPR036890">
    <property type="entry name" value="HATPase_C_sf"/>
</dbReference>
<dbReference type="OrthoDB" id="28737at2759"/>
<dbReference type="GO" id="GO:0005524">
    <property type="term" value="F:ATP binding"/>
    <property type="evidence" value="ECO:0007669"/>
    <property type="project" value="UniProtKB-KW"/>
</dbReference>
<dbReference type="FunFam" id="3.30.230.80:FF:000005">
    <property type="entry name" value="heat shock protein 90-5, chloroplastic"/>
    <property type="match status" value="1"/>
</dbReference>
<keyword evidence="2 7" id="KW-0547">Nucleotide-binding</keyword>
<accession>A0A9D5DA82</accession>
<feature type="binding site" evidence="7">
    <location>
        <position position="446"/>
    </location>
    <ligand>
        <name>ATP</name>
        <dbReference type="ChEBI" id="CHEBI:30616"/>
    </ligand>
</feature>
<evidence type="ECO:0000256" key="4">
    <source>
        <dbReference type="ARBA" id="ARBA00022946"/>
    </source>
</evidence>
<keyword evidence="3 7" id="KW-0067">ATP-binding</keyword>
<dbReference type="Gene3D" id="3.30.565.10">
    <property type="entry name" value="Histidine kinase-like ATPase, C-terminal domain"/>
    <property type="match status" value="1"/>
</dbReference>
<dbReference type="GO" id="GO:0051082">
    <property type="term" value="F:unfolded protein binding"/>
    <property type="evidence" value="ECO:0007669"/>
    <property type="project" value="InterPro"/>
</dbReference>
<evidence type="ECO:0000256" key="2">
    <source>
        <dbReference type="ARBA" id="ARBA00022741"/>
    </source>
</evidence>
<feature type="binding site" evidence="7">
    <location>
        <begin position="197"/>
        <end position="202"/>
    </location>
    <ligand>
        <name>ATP</name>
        <dbReference type="ChEBI" id="CHEBI:30616"/>
    </ligand>
</feature>
<evidence type="ECO:0000256" key="3">
    <source>
        <dbReference type="ARBA" id="ARBA00022840"/>
    </source>
</evidence>
<dbReference type="InterPro" id="IPR020568">
    <property type="entry name" value="Ribosomal_Su5_D2-typ_SF"/>
</dbReference>
<dbReference type="SMART" id="SM00387">
    <property type="entry name" value="HATPase_c"/>
    <property type="match status" value="1"/>
</dbReference>
<dbReference type="HAMAP" id="MF_00505">
    <property type="entry name" value="HSP90"/>
    <property type="match status" value="1"/>
</dbReference>
<dbReference type="GO" id="GO:0005737">
    <property type="term" value="C:cytoplasm"/>
    <property type="evidence" value="ECO:0007669"/>
    <property type="project" value="UniProtKB-ARBA"/>
</dbReference>
<evidence type="ECO:0000256" key="1">
    <source>
        <dbReference type="ARBA" id="ARBA00008239"/>
    </source>
</evidence>
<keyword evidence="6" id="KW-0143">Chaperone</keyword>
<dbReference type="CDD" id="cd16927">
    <property type="entry name" value="HATPase_Hsp90-like"/>
    <property type="match status" value="1"/>
</dbReference>
<feature type="compositionally biased region" description="Basic and acidic residues" evidence="8">
    <location>
        <begin position="308"/>
        <end position="319"/>
    </location>
</feature>
<feature type="binding site" evidence="7">
    <location>
        <position position="111"/>
    </location>
    <ligand>
        <name>ATP</name>
        <dbReference type="ChEBI" id="CHEBI:30616"/>
    </ligand>
</feature>
<comment type="similarity">
    <text evidence="1">Belongs to the heat shock protein 90 family.</text>
</comment>
<dbReference type="InterPro" id="IPR020575">
    <property type="entry name" value="Hsp90_N"/>
</dbReference>
<dbReference type="Gene3D" id="1.20.120.790">
    <property type="entry name" value="Heat shock protein 90, C-terminal domain"/>
    <property type="match status" value="1"/>
</dbReference>
<feature type="compositionally biased region" description="Acidic residues" evidence="8">
    <location>
        <begin position="767"/>
        <end position="778"/>
    </location>
</feature>
<dbReference type="InterPro" id="IPR037196">
    <property type="entry name" value="HSP90_C"/>
</dbReference>
<reference evidence="10" key="2">
    <citation type="journal article" date="2022" name="Hortic Res">
        <title>The genome of Dioscorea zingiberensis sheds light on the biosynthesis, origin and evolution of the medicinally important diosgenin saponins.</title>
        <authorList>
            <person name="Li Y."/>
            <person name="Tan C."/>
            <person name="Li Z."/>
            <person name="Guo J."/>
            <person name="Li S."/>
            <person name="Chen X."/>
            <person name="Wang C."/>
            <person name="Dai X."/>
            <person name="Yang H."/>
            <person name="Song W."/>
            <person name="Hou L."/>
            <person name="Xu J."/>
            <person name="Tong Z."/>
            <person name="Xu A."/>
            <person name="Yuan X."/>
            <person name="Wang W."/>
            <person name="Yang Q."/>
            <person name="Chen L."/>
            <person name="Sun Z."/>
            <person name="Wang K."/>
            <person name="Pan B."/>
            <person name="Chen J."/>
            <person name="Bao Y."/>
            <person name="Liu F."/>
            <person name="Qi X."/>
            <person name="Gang D.R."/>
            <person name="Wen J."/>
            <person name="Li J."/>
        </authorList>
    </citation>
    <scope>NUCLEOTIDE SEQUENCE</scope>
    <source>
        <strain evidence="10">Dzin_1.0</strain>
    </source>
</reference>
<dbReference type="SUPFAM" id="SSF110942">
    <property type="entry name" value="HSP90 C-terminal domain"/>
    <property type="match status" value="1"/>
</dbReference>
<feature type="binding site" evidence="7">
    <location>
        <position position="252"/>
    </location>
    <ligand>
        <name>ATP</name>
        <dbReference type="ChEBI" id="CHEBI:30616"/>
    </ligand>
</feature>
<dbReference type="GO" id="GO:0140662">
    <property type="term" value="F:ATP-dependent protein folding chaperone"/>
    <property type="evidence" value="ECO:0007669"/>
    <property type="project" value="InterPro"/>
</dbReference>
<dbReference type="Pfam" id="PF00183">
    <property type="entry name" value="HSP90"/>
    <property type="match status" value="1"/>
</dbReference>
<keyword evidence="11" id="KW-1185">Reference proteome</keyword>
<evidence type="ECO:0000313" key="11">
    <source>
        <dbReference type="Proteomes" id="UP001085076"/>
    </source>
</evidence>
<dbReference type="PANTHER" id="PTHR11528">
    <property type="entry name" value="HEAT SHOCK PROTEIN 90 FAMILY MEMBER"/>
    <property type="match status" value="1"/>
</dbReference>
<evidence type="ECO:0000256" key="5">
    <source>
        <dbReference type="ARBA" id="ARBA00023016"/>
    </source>
</evidence>
<feature type="binding site" evidence="7">
    <location>
        <position position="153"/>
    </location>
    <ligand>
        <name>ATP</name>
        <dbReference type="ChEBI" id="CHEBI:30616"/>
    </ligand>
</feature>
<feature type="binding site" evidence="7">
    <location>
        <position position="158"/>
    </location>
    <ligand>
        <name>ATP</name>
        <dbReference type="ChEBI" id="CHEBI:30616"/>
    </ligand>
</feature>
<dbReference type="PIRSF" id="PIRSF002583">
    <property type="entry name" value="Hsp90"/>
    <property type="match status" value="1"/>
</dbReference>
<dbReference type="FunFam" id="3.40.50.11260:FF:000005">
    <property type="entry name" value="Heat shock protein 90"/>
    <property type="match status" value="1"/>
</dbReference>
<dbReference type="Gene3D" id="3.30.230.80">
    <property type="match status" value="1"/>
</dbReference>
<comment type="caution">
    <text evidence="10">The sequence shown here is derived from an EMBL/GenBank/DDBJ whole genome shotgun (WGS) entry which is preliminary data.</text>
</comment>